<dbReference type="Proteomes" id="UP000765509">
    <property type="component" value="Unassembled WGS sequence"/>
</dbReference>
<protein>
    <submittedName>
        <fullName evidence="2">Uncharacterized protein</fullName>
    </submittedName>
</protein>
<dbReference type="AlphaFoldDB" id="A0A9Q3EMY4"/>
<feature type="compositionally biased region" description="Basic and acidic residues" evidence="1">
    <location>
        <begin position="83"/>
        <end position="93"/>
    </location>
</feature>
<sequence length="162" mass="17796">MATAREHLSLSQPSPCVVTHGIQTTKPTESPATRHYCSLYALQANSAAIDARTAWHLMVRGRVPCPPNMISYLLQAQVNPQSQHEDPSTREPEPEMALTQSTEEAFALPSTPASVIIIDDIPIGSSLPPLLSRFLPRKSQLPPPLILIMRVGRNLRTCDRPS</sequence>
<evidence type="ECO:0000313" key="3">
    <source>
        <dbReference type="Proteomes" id="UP000765509"/>
    </source>
</evidence>
<comment type="caution">
    <text evidence="2">The sequence shown here is derived from an EMBL/GenBank/DDBJ whole genome shotgun (WGS) entry which is preliminary data.</text>
</comment>
<keyword evidence="3" id="KW-1185">Reference proteome</keyword>
<dbReference type="EMBL" id="AVOT02030829">
    <property type="protein sequence ID" value="MBW0524144.1"/>
    <property type="molecule type" value="Genomic_DNA"/>
</dbReference>
<gene>
    <name evidence="2" type="ORF">O181_063859</name>
</gene>
<evidence type="ECO:0000256" key="1">
    <source>
        <dbReference type="SAM" id="MobiDB-lite"/>
    </source>
</evidence>
<evidence type="ECO:0000313" key="2">
    <source>
        <dbReference type="EMBL" id="MBW0524144.1"/>
    </source>
</evidence>
<accession>A0A9Q3EMY4</accession>
<name>A0A9Q3EMY4_9BASI</name>
<reference evidence="2" key="1">
    <citation type="submission" date="2021-03" db="EMBL/GenBank/DDBJ databases">
        <title>Draft genome sequence of rust myrtle Austropuccinia psidii MF-1, a brazilian biotype.</title>
        <authorList>
            <person name="Quecine M.C."/>
            <person name="Pachon D.M.R."/>
            <person name="Bonatelli M.L."/>
            <person name="Correr F.H."/>
            <person name="Franceschini L.M."/>
            <person name="Leite T.F."/>
            <person name="Margarido G.R.A."/>
            <person name="Almeida C.A."/>
            <person name="Ferrarezi J.A."/>
            <person name="Labate C.A."/>
        </authorList>
    </citation>
    <scope>NUCLEOTIDE SEQUENCE</scope>
    <source>
        <strain evidence="2">MF-1</strain>
    </source>
</reference>
<proteinExistence type="predicted"/>
<feature type="region of interest" description="Disordered" evidence="1">
    <location>
        <begin position="78"/>
        <end position="97"/>
    </location>
</feature>
<organism evidence="2 3">
    <name type="scientific">Austropuccinia psidii MF-1</name>
    <dbReference type="NCBI Taxonomy" id="1389203"/>
    <lineage>
        <taxon>Eukaryota</taxon>
        <taxon>Fungi</taxon>
        <taxon>Dikarya</taxon>
        <taxon>Basidiomycota</taxon>
        <taxon>Pucciniomycotina</taxon>
        <taxon>Pucciniomycetes</taxon>
        <taxon>Pucciniales</taxon>
        <taxon>Sphaerophragmiaceae</taxon>
        <taxon>Austropuccinia</taxon>
    </lineage>
</organism>